<dbReference type="InterPro" id="IPR010718">
    <property type="entry name" value="DUF1294"/>
</dbReference>
<gene>
    <name evidence="2" type="ORF">BA896_017530</name>
</gene>
<protein>
    <submittedName>
        <fullName evidence="2">Cold-shock protein</fullName>
    </submittedName>
</protein>
<name>A0A1E8PME6_9BURK</name>
<organism evidence="2 3">
    <name type="scientific">Janthinobacterium lividum</name>
    <dbReference type="NCBI Taxonomy" id="29581"/>
    <lineage>
        <taxon>Bacteria</taxon>
        <taxon>Pseudomonadati</taxon>
        <taxon>Pseudomonadota</taxon>
        <taxon>Betaproteobacteria</taxon>
        <taxon>Burkholderiales</taxon>
        <taxon>Oxalobacteraceae</taxon>
        <taxon>Janthinobacterium</taxon>
    </lineage>
</organism>
<keyword evidence="1" id="KW-0812">Transmembrane</keyword>
<comment type="caution">
    <text evidence="2">The sequence shown here is derived from an EMBL/GenBank/DDBJ whole genome shotgun (WGS) entry which is preliminary data.</text>
</comment>
<dbReference type="AlphaFoldDB" id="A0A1E8PME6"/>
<sequence>MPYLSILLFSLLYLLATFFFHIPALVALAYGVLSLSCFVAYAIDKSAARQGRWRTSERTLLLLGLLCGWPGAVLAQQWLRHKSSKRSFRVLFWLTVALNIAAFVYFSMHYAAPDIGTEVAPIEL</sequence>
<dbReference type="Proteomes" id="UP000092634">
    <property type="component" value="Unassembled WGS sequence"/>
</dbReference>
<accession>A0A1E8PME6</accession>
<reference evidence="2 3" key="1">
    <citation type="submission" date="2016-10" db="EMBL/GenBank/DDBJ databases">
        <title>Updated version of Genome Assembly of Janthinobacterium lividum ERGS5:01.</title>
        <authorList>
            <person name="Kumar R."/>
            <person name="Acharya V."/>
            <person name="Singh D."/>
        </authorList>
    </citation>
    <scope>NUCLEOTIDE SEQUENCE [LARGE SCALE GENOMIC DNA]</scope>
    <source>
        <strain evidence="2 3">ERGS5:01</strain>
    </source>
</reference>
<keyword evidence="1" id="KW-0472">Membrane</keyword>
<proteinExistence type="predicted"/>
<evidence type="ECO:0000256" key="1">
    <source>
        <dbReference type="SAM" id="Phobius"/>
    </source>
</evidence>
<dbReference type="Pfam" id="PF06961">
    <property type="entry name" value="DUF1294"/>
    <property type="match status" value="1"/>
</dbReference>
<feature type="transmembrane region" description="Helical" evidence="1">
    <location>
        <begin position="6"/>
        <end position="39"/>
    </location>
</feature>
<keyword evidence="1" id="KW-1133">Transmembrane helix</keyword>
<evidence type="ECO:0000313" key="2">
    <source>
        <dbReference type="EMBL" id="OFJ46904.1"/>
    </source>
</evidence>
<feature type="transmembrane region" description="Helical" evidence="1">
    <location>
        <begin position="90"/>
        <end position="108"/>
    </location>
</feature>
<dbReference type="EMBL" id="MAQB02000009">
    <property type="protein sequence ID" value="OFJ46904.1"/>
    <property type="molecule type" value="Genomic_DNA"/>
</dbReference>
<evidence type="ECO:0000313" key="3">
    <source>
        <dbReference type="Proteomes" id="UP000092634"/>
    </source>
</evidence>